<proteinExistence type="predicted"/>
<accession>A0A3Q7I470</accession>
<dbReference type="PANTHER" id="PTHR11254">
    <property type="entry name" value="HECT DOMAIN UBIQUITIN-PROTEIN LIGASE"/>
    <property type="match status" value="1"/>
</dbReference>
<keyword evidence="5 6" id="KW-0833">Ubl conjugation pathway</keyword>
<evidence type="ECO:0000259" key="7">
    <source>
        <dbReference type="PROSITE" id="PS50237"/>
    </source>
</evidence>
<evidence type="ECO:0000256" key="5">
    <source>
        <dbReference type="ARBA" id="ARBA00022786"/>
    </source>
</evidence>
<evidence type="ECO:0000256" key="1">
    <source>
        <dbReference type="ARBA" id="ARBA00000885"/>
    </source>
</evidence>
<dbReference type="PROSITE" id="PS50237">
    <property type="entry name" value="HECT"/>
    <property type="match status" value="1"/>
</dbReference>
<dbReference type="Proteomes" id="UP000004994">
    <property type="component" value="Chromosome 9"/>
</dbReference>
<comment type="pathway">
    <text evidence="2">Protein modification; protein ubiquitination.</text>
</comment>
<reference evidence="8" key="1">
    <citation type="journal article" date="2012" name="Nature">
        <title>The tomato genome sequence provides insights into fleshy fruit evolution.</title>
        <authorList>
            <consortium name="Tomato Genome Consortium"/>
        </authorList>
    </citation>
    <scope>NUCLEOTIDE SEQUENCE [LARGE SCALE GENOMIC DNA]</scope>
    <source>
        <strain evidence="8">cv. Heinz 1706</strain>
    </source>
</reference>
<organism evidence="8">
    <name type="scientific">Solanum lycopersicum</name>
    <name type="common">Tomato</name>
    <name type="synonym">Lycopersicon esculentum</name>
    <dbReference type="NCBI Taxonomy" id="4081"/>
    <lineage>
        <taxon>Eukaryota</taxon>
        <taxon>Viridiplantae</taxon>
        <taxon>Streptophyta</taxon>
        <taxon>Embryophyta</taxon>
        <taxon>Tracheophyta</taxon>
        <taxon>Spermatophyta</taxon>
        <taxon>Magnoliopsida</taxon>
        <taxon>eudicotyledons</taxon>
        <taxon>Gunneridae</taxon>
        <taxon>Pentapetalae</taxon>
        <taxon>asterids</taxon>
        <taxon>lamiids</taxon>
        <taxon>Solanales</taxon>
        <taxon>Solanaceae</taxon>
        <taxon>Solanoideae</taxon>
        <taxon>Solaneae</taxon>
        <taxon>Solanum</taxon>
        <taxon>Solanum subgen. Lycopersicon</taxon>
    </lineage>
</organism>
<dbReference type="STRING" id="4081.A0A3Q7I470"/>
<dbReference type="Gramene" id="Solyc09g059810.2.1">
    <property type="protein sequence ID" value="Solyc09g059810.2.1"/>
    <property type="gene ID" value="Solyc09g059810.2"/>
</dbReference>
<dbReference type="Gene3D" id="3.90.1750.10">
    <property type="entry name" value="Hect, E3 ligase catalytic domains"/>
    <property type="match status" value="1"/>
</dbReference>
<evidence type="ECO:0000313" key="9">
    <source>
        <dbReference type="Proteomes" id="UP000004994"/>
    </source>
</evidence>
<dbReference type="InterPro" id="IPR035983">
    <property type="entry name" value="Hect_E3_ubiquitin_ligase"/>
</dbReference>
<dbReference type="Gene3D" id="3.30.2160.10">
    <property type="entry name" value="Hect, E3 ligase catalytic domain"/>
    <property type="match status" value="1"/>
</dbReference>
<dbReference type="EnsemblPlants" id="Solyc09g059810.2.1">
    <property type="protein sequence ID" value="Solyc09g059810.2.1"/>
    <property type="gene ID" value="Solyc09g059810.2"/>
</dbReference>
<dbReference type="Pfam" id="PF00632">
    <property type="entry name" value="HECT"/>
    <property type="match status" value="1"/>
</dbReference>
<keyword evidence="4" id="KW-0808">Transferase</keyword>
<dbReference type="GO" id="GO:0061630">
    <property type="term" value="F:ubiquitin protein ligase activity"/>
    <property type="evidence" value="ECO:0007669"/>
    <property type="project" value="UniProtKB-EC"/>
</dbReference>
<dbReference type="InterPro" id="IPR050409">
    <property type="entry name" value="E3_ubiq-protein_ligase"/>
</dbReference>
<dbReference type="EC" id="2.3.2.26" evidence="3"/>
<keyword evidence="9" id="KW-1185">Reference proteome</keyword>
<dbReference type="OMA" id="KVHTEYQ"/>
<dbReference type="InParanoid" id="A0A3Q7I470"/>
<name>A0A3Q7I470_SOLLC</name>
<evidence type="ECO:0000256" key="4">
    <source>
        <dbReference type="ARBA" id="ARBA00022679"/>
    </source>
</evidence>
<protein>
    <recommendedName>
        <fullName evidence="3">HECT-type E3 ubiquitin transferase</fullName>
        <ecNumber evidence="3">2.3.2.26</ecNumber>
    </recommendedName>
</protein>
<evidence type="ECO:0000256" key="6">
    <source>
        <dbReference type="PROSITE-ProRule" id="PRU00104"/>
    </source>
</evidence>
<dbReference type="SUPFAM" id="SSF56204">
    <property type="entry name" value="Hect, E3 ligase catalytic domain"/>
    <property type="match status" value="1"/>
</dbReference>
<sequence>MMLEEVKDGYKEEIYEMIIDRSMLLDESFHHIVDEDPALLRGNLLMQFKHEKDVWPGVLREWFFLRRFFPNSESKVDPVHLEYFTFCGRMIALALLIKIQIGFVFDRDISLEDILDVDPTLYSSCKQILKMHPQKVYQDILSLTLVNDVEEMGSRTTIELCPNGKDILVNSKNRKQYVNLLIQHFFVMSIAS</sequence>
<reference evidence="8" key="2">
    <citation type="submission" date="2019-01" db="UniProtKB">
        <authorList>
            <consortium name="EnsemblPlants"/>
        </authorList>
    </citation>
    <scope>IDENTIFICATION</scope>
    <source>
        <strain evidence="8">cv. Heinz 1706</strain>
    </source>
</reference>
<dbReference type="InterPro" id="IPR000569">
    <property type="entry name" value="HECT_dom"/>
</dbReference>
<evidence type="ECO:0000256" key="3">
    <source>
        <dbReference type="ARBA" id="ARBA00012485"/>
    </source>
</evidence>
<evidence type="ECO:0000313" key="8">
    <source>
        <dbReference type="EnsemblPlants" id="Solyc09g059810.2.1"/>
    </source>
</evidence>
<dbReference type="AlphaFoldDB" id="A0A3Q7I470"/>
<feature type="domain" description="HECT" evidence="7">
    <location>
        <begin position="70"/>
        <end position="192"/>
    </location>
</feature>
<comment type="catalytic activity">
    <reaction evidence="1">
        <text>S-ubiquitinyl-[E2 ubiquitin-conjugating enzyme]-L-cysteine + [acceptor protein]-L-lysine = [E2 ubiquitin-conjugating enzyme]-L-cysteine + N(6)-ubiquitinyl-[acceptor protein]-L-lysine.</text>
        <dbReference type="EC" id="2.3.2.26"/>
    </reaction>
</comment>
<comment type="caution">
    <text evidence="6">Lacks conserved residue(s) required for the propagation of feature annotation.</text>
</comment>
<evidence type="ECO:0000256" key="2">
    <source>
        <dbReference type="ARBA" id="ARBA00004906"/>
    </source>
</evidence>
<dbReference type="PANTHER" id="PTHR11254:SF430">
    <property type="entry name" value="E3 UBIQUITIN-PROTEIN LIGASE UPL5-LIKE"/>
    <property type="match status" value="1"/>
</dbReference>